<organism evidence="8 9">
    <name type="scientific">Rotaria sordida</name>
    <dbReference type="NCBI Taxonomy" id="392033"/>
    <lineage>
        <taxon>Eukaryota</taxon>
        <taxon>Metazoa</taxon>
        <taxon>Spiralia</taxon>
        <taxon>Gnathifera</taxon>
        <taxon>Rotifera</taxon>
        <taxon>Eurotatoria</taxon>
        <taxon>Bdelloidea</taxon>
        <taxon>Philodinida</taxon>
        <taxon>Philodinidae</taxon>
        <taxon>Rotaria</taxon>
    </lineage>
</organism>
<evidence type="ECO:0000256" key="1">
    <source>
        <dbReference type="ARBA" id="ARBA00008842"/>
    </source>
</evidence>
<dbReference type="InterPro" id="IPR011993">
    <property type="entry name" value="PH-like_dom_sf"/>
</dbReference>
<dbReference type="FunFam" id="2.40.160.120:FF:000001">
    <property type="entry name" value="Oxysterol-binding protein"/>
    <property type="match status" value="1"/>
</dbReference>
<feature type="region of interest" description="Disordered" evidence="6">
    <location>
        <begin position="441"/>
        <end position="509"/>
    </location>
</feature>
<evidence type="ECO:0000259" key="7">
    <source>
        <dbReference type="PROSITE" id="PS50003"/>
    </source>
</evidence>
<evidence type="ECO:0000313" key="8">
    <source>
        <dbReference type="EMBL" id="CAF0819599.1"/>
    </source>
</evidence>
<evidence type="ECO:0000256" key="2">
    <source>
        <dbReference type="ARBA" id="ARBA00022448"/>
    </source>
</evidence>
<dbReference type="InterPro" id="IPR001849">
    <property type="entry name" value="PH_domain"/>
</dbReference>
<dbReference type="Proteomes" id="UP000663870">
    <property type="component" value="Unassembled WGS sequence"/>
</dbReference>
<feature type="compositionally biased region" description="Polar residues" evidence="6">
    <location>
        <begin position="441"/>
        <end position="450"/>
    </location>
</feature>
<comment type="caution">
    <text evidence="8">The sequence shown here is derived from an EMBL/GenBank/DDBJ whole genome shotgun (WGS) entry which is preliminary data.</text>
</comment>
<reference evidence="8" key="1">
    <citation type="submission" date="2021-02" db="EMBL/GenBank/DDBJ databases">
        <authorList>
            <person name="Nowell W R."/>
        </authorList>
    </citation>
    <scope>NUCLEOTIDE SEQUENCE</scope>
</reference>
<dbReference type="InterPro" id="IPR000648">
    <property type="entry name" value="Oxysterol-bd"/>
</dbReference>
<comment type="similarity">
    <text evidence="1">Belongs to the OSBP family.</text>
</comment>
<feature type="domain" description="PH" evidence="7">
    <location>
        <begin position="148"/>
        <end position="240"/>
    </location>
</feature>
<dbReference type="GO" id="GO:0005886">
    <property type="term" value="C:plasma membrane"/>
    <property type="evidence" value="ECO:0007669"/>
    <property type="project" value="TreeGrafter"/>
</dbReference>
<feature type="region of interest" description="Disordered" evidence="6">
    <location>
        <begin position="393"/>
        <end position="427"/>
    </location>
</feature>
<feature type="compositionally biased region" description="Polar residues" evidence="6">
    <location>
        <begin position="264"/>
        <end position="274"/>
    </location>
</feature>
<dbReference type="PANTHER" id="PTHR10972:SF205">
    <property type="entry name" value="OXYSTEROL-BINDING PROTEIN 1"/>
    <property type="match status" value="1"/>
</dbReference>
<feature type="region of interest" description="Disordered" evidence="6">
    <location>
        <begin position="815"/>
        <end position="837"/>
    </location>
</feature>
<protein>
    <recommendedName>
        <fullName evidence="7">PH domain-containing protein</fullName>
    </recommendedName>
</protein>
<evidence type="ECO:0000313" key="9">
    <source>
        <dbReference type="Proteomes" id="UP000663870"/>
    </source>
</evidence>
<dbReference type="Pfam" id="PF00169">
    <property type="entry name" value="PH"/>
    <property type="match status" value="1"/>
</dbReference>
<dbReference type="GO" id="GO:0097038">
    <property type="term" value="C:perinuclear endoplasmic reticulum"/>
    <property type="evidence" value="ECO:0007669"/>
    <property type="project" value="TreeGrafter"/>
</dbReference>
<evidence type="ECO:0000256" key="5">
    <source>
        <dbReference type="ARBA" id="ARBA00023121"/>
    </source>
</evidence>
<dbReference type="Gene3D" id="2.30.29.30">
    <property type="entry name" value="Pleckstrin-homology domain (PH domain)/Phosphotyrosine-binding domain (PTB)"/>
    <property type="match status" value="1"/>
</dbReference>
<evidence type="ECO:0000256" key="6">
    <source>
        <dbReference type="SAM" id="MobiDB-lite"/>
    </source>
</evidence>
<evidence type="ECO:0000256" key="4">
    <source>
        <dbReference type="ARBA" id="ARBA00023055"/>
    </source>
</evidence>
<dbReference type="PANTHER" id="PTHR10972">
    <property type="entry name" value="OXYSTEROL-BINDING PROTEIN-RELATED"/>
    <property type="match status" value="1"/>
</dbReference>
<keyword evidence="5" id="KW-0446">Lipid-binding</keyword>
<name>A0A813TWX4_9BILA</name>
<dbReference type="GO" id="GO:0005829">
    <property type="term" value="C:cytosol"/>
    <property type="evidence" value="ECO:0007669"/>
    <property type="project" value="TreeGrafter"/>
</dbReference>
<gene>
    <name evidence="8" type="ORF">JXQ802_LOCUS5128</name>
</gene>
<dbReference type="GO" id="GO:0120009">
    <property type="term" value="P:intermembrane lipid transfer"/>
    <property type="evidence" value="ECO:0007669"/>
    <property type="project" value="UniProtKB-ARBA"/>
</dbReference>
<dbReference type="InterPro" id="IPR037239">
    <property type="entry name" value="OSBP_sf"/>
</dbReference>
<feature type="region of interest" description="Disordered" evidence="6">
    <location>
        <begin position="254"/>
        <end position="277"/>
    </location>
</feature>
<keyword evidence="4" id="KW-0445">Lipid transport</keyword>
<feature type="compositionally biased region" description="Acidic residues" evidence="6">
    <location>
        <begin position="455"/>
        <end position="477"/>
    </location>
</feature>
<proteinExistence type="inferred from homology"/>
<feature type="compositionally biased region" description="Basic and acidic residues" evidence="6">
    <location>
        <begin position="393"/>
        <end position="416"/>
    </location>
</feature>
<feature type="compositionally biased region" description="Basic and acidic residues" evidence="6">
    <location>
        <begin position="822"/>
        <end position="837"/>
    </location>
</feature>
<accession>A0A813TWX4</accession>
<keyword evidence="2" id="KW-0813">Transport</keyword>
<sequence>MATNRAPDVGHQLMDNIKNTVLIPVRLIERIIPDIILKTLSTGDSNNNNISTNSVTIISDDVQTTNNSNLTLKYSPQLSTHSSNKDCDSQPISLSSNYPAISNTMQNTASSSNLGAIGTGIVPPPMHYQQQQQPQYMQSTTPSVANGKDEMRGWLYKWTNYLKGYQKRWFVLQAGILSYYRSQDEMTHTCRGTVYLESAQLSSNDSCHFVISNGSTIIHLRTNNENDKQRWMNALELAKQKAIKVRKQYQDSDDEGLINDDLNKQQNSNDQTKQTTDRVELATMNKTLDAKLDDLKMCMDLINRHYQALHRTLADLEQIDKSEATLITIKSVNERATLFRITSTAMLNACQELVQIIQKQGRKWQKAIQFERDARIRMERMCEQVASQSAKLEKKIQRASRKDQNAIKPSDIRNTNEDSYSSDSDEFHDAESVFRIPFQQHTANNENQPTHIVDDDVSSYGDEDDDESESEEQEEENLPVVIVKRSKKPDTMNHIPSPAPVLKTTNNIQKSTILKRKRRDRIPERPNHSINLWSIIKNCVGKDLSKIPIPVNFSEPLSMLQRITEELEYSSVLDAAAKTNNNWEQLAYVAAFTVSSYSTTATRNNKPFNPILGETFECDRTDDLGWRSMAEQVSHHPPAVATHSEGQGWTLYQEFTMASKFRGQYLSITPMGYSHLVFKNTGNHFTWKKVTTLVNNIIVGKLWIDNVGEMDIINHTTKDICKLKYFQYSYFSKDVPHKVTGVITDSNSQARWVLSGTWTGKIEGGPVESTSDRHTHSHHMETHNMKVLWQRKMPPAYMEKMYNFTELAIELNENESDVAPTDSRRRPDQRLMEEGRWDEANQEKLRLEDKQRHSRKIRETQGNGIDIFKPKWFVKQFDSMTHSDMHIFTNEYWEAKLKQDWSRCDDIF</sequence>
<dbReference type="Pfam" id="PF01237">
    <property type="entry name" value="Oxysterol_BP"/>
    <property type="match status" value="1"/>
</dbReference>
<keyword evidence="9" id="KW-1185">Reference proteome</keyword>
<dbReference type="PROSITE" id="PS50003">
    <property type="entry name" value="PH_DOMAIN"/>
    <property type="match status" value="1"/>
</dbReference>
<dbReference type="SUPFAM" id="SSF50729">
    <property type="entry name" value="PH domain-like"/>
    <property type="match status" value="1"/>
</dbReference>
<dbReference type="GO" id="GO:0032934">
    <property type="term" value="F:sterol binding"/>
    <property type="evidence" value="ECO:0007669"/>
    <property type="project" value="TreeGrafter"/>
</dbReference>
<keyword evidence="3" id="KW-0597">Phosphoprotein</keyword>
<dbReference type="AlphaFoldDB" id="A0A813TWX4"/>
<dbReference type="SMART" id="SM00233">
    <property type="entry name" value="PH"/>
    <property type="match status" value="1"/>
</dbReference>
<evidence type="ECO:0000256" key="3">
    <source>
        <dbReference type="ARBA" id="ARBA00022553"/>
    </source>
</evidence>
<dbReference type="EMBL" id="CAJNOL010000075">
    <property type="protein sequence ID" value="CAF0819599.1"/>
    <property type="molecule type" value="Genomic_DNA"/>
</dbReference>
<dbReference type="Gene3D" id="3.30.70.3490">
    <property type="match status" value="1"/>
</dbReference>
<dbReference type="Gene3D" id="2.40.160.120">
    <property type="match status" value="1"/>
</dbReference>
<dbReference type="SUPFAM" id="SSF144000">
    <property type="entry name" value="Oxysterol-binding protein-like"/>
    <property type="match status" value="1"/>
</dbReference>